<dbReference type="Pfam" id="PF00201">
    <property type="entry name" value="UDPGT"/>
    <property type="match status" value="1"/>
</dbReference>
<dbReference type="Proteomes" id="UP000327013">
    <property type="component" value="Chromosome 4"/>
</dbReference>
<accession>A0A660KSD4</accession>
<gene>
    <name evidence="4" type="ORF">FH972_011768</name>
</gene>
<dbReference type="GO" id="GO:0080044">
    <property type="term" value="F:quercetin 7-O-glucosyltransferase activity"/>
    <property type="evidence" value="ECO:0007669"/>
    <property type="project" value="TreeGrafter"/>
</dbReference>
<dbReference type="SUPFAM" id="SSF53756">
    <property type="entry name" value="UDP-Glycosyltransferase/glycogen phosphorylase"/>
    <property type="match status" value="3"/>
</dbReference>
<dbReference type="EMBL" id="CM017324">
    <property type="protein sequence ID" value="KAE8039347.1"/>
    <property type="molecule type" value="Genomic_DNA"/>
</dbReference>
<dbReference type="Gene3D" id="3.40.50.2000">
    <property type="entry name" value="Glycogen Phosphorylase B"/>
    <property type="match status" value="5"/>
</dbReference>
<evidence type="ECO:0008006" key="6">
    <source>
        <dbReference type="Google" id="ProtNLM"/>
    </source>
</evidence>
<dbReference type="OrthoDB" id="5835829at2759"/>
<dbReference type="PANTHER" id="PTHR11926">
    <property type="entry name" value="GLUCOSYL/GLUCURONOSYL TRANSFERASES"/>
    <property type="match status" value="1"/>
</dbReference>
<dbReference type="AlphaFoldDB" id="A0A660KSD4"/>
<keyword evidence="5" id="KW-1185">Reference proteome</keyword>
<dbReference type="FunFam" id="3.40.50.2000:FF:000152">
    <property type="entry name" value="Glycosyltransferase"/>
    <property type="match status" value="1"/>
</dbReference>
<evidence type="ECO:0000313" key="4">
    <source>
        <dbReference type="EMBL" id="KAE8039347.1"/>
    </source>
</evidence>
<dbReference type="CDD" id="cd03784">
    <property type="entry name" value="GT1_Gtf-like"/>
    <property type="match status" value="2"/>
</dbReference>
<keyword evidence="2" id="KW-0328">Glycosyltransferase</keyword>
<dbReference type="GO" id="GO:0080043">
    <property type="term" value="F:quercetin 3-O-glucosyltransferase activity"/>
    <property type="evidence" value="ECO:0007669"/>
    <property type="project" value="TreeGrafter"/>
</dbReference>
<name>A0A660KSD4_9ROSI</name>
<proteinExistence type="inferred from homology"/>
<evidence type="ECO:0000256" key="2">
    <source>
        <dbReference type="ARBA" id="ARBA00022676"/>
    </source>
</evidence>
<protein>
    <recommendedName>
        <fullName evidence="6">UDP-glycosyltransferases domain-containing protein</fullName>
    </recommendedName>
</protein>
<evidence type="ECO:0000313" key="5">
    <source>
        <dbReference type="Proteomes" id="UP000327013"/>
    </source>
</evidence>
<dbReference type="PANTHER" id="PTHR11926:SF1395">
    <property type="entry name" value="GLYCOSYLTRANSFERASE"/>
    <property type="match status" value="1"/>
</dbReference>
<sequence>MDPTGVEPPTVLHVVAIPFPCQGHTNAMLSLCKLLSSRKNNLLITFVVMTKEWLGCIASVRKPATFRLALIPNIVERAKGLDYGDFNEAVITKMEGPFEQLLDRLEPPVARILADFELQWPIGVGSRRKIPVASLWTMSASFFSLLHHSLGFRQNGHLSLHFSGDGEKQMDTIPGITSTQLEDLRTVIRENDPQALETIFQGISKASNAQYLLLNSIYELEPQAFDTLKAIFPFPVYSIGPATRYLEIEDSSSKICPVDDHLKWLDSQPKDSVLYFSLGSFILVSDAQMDEFAAALRSSGVRFFWVARRGHINPMMNLCKLLLSSKEPNLLITFVVTEEWLGYIGSDPKSENIRFATMPNGFVPPERLKAVDFPGFYEAVMTKMEAPFEQLLDRLQPPVRAILGDVELPWVIGVGNRRNITVASLWTMPATFFSMLHHYHLFARSRNLPLDLPKIDQNKHVDHIPGLSSAQVADLQTILHENDLRVVQLAMECIATVSKAQYLLFTSAYELEPQAINSLNAIFPFPVYPIGPAVPFLELKDNSSARSHDKPSYLQWLDSQPAGSVLYISLGSFLSVSGAQMDEIAAGLRDSGVRFLWVARGESSSQLKERCGGMGIVLPWCEQLRVLKLASLIFILLRESYMLGLVCGALLQYCWLVHDEGLGKQSFGARIRPKSLSPRLRSDHISNLGMGSVKPAPATACNVVTMAYPGRGHINPLLNFCKILASKKADILVTFVVTEEWLGLIGSDPKPENIRFASIPNVVPSELVRAADMNSFVEAVLTKMEAPFERLLDRLETPPAIIVADTFLFWTVSVGNRRNIPVASFWTMSAAVFSVFQHYDLFAQNKHFPVDISAKGDERVDYVPGISSTRLVDLPFIDGNKQQMLQRIQKFIPWVTKAQYLLFTSTYELESQVIDVLKAKFSFPVYAIGPTIPFLDLAENFSQANSDDSDLNYFEWLDCQPRSSVLYISMGSFLSVSSAQIDELAAGLRDSGVRFLWVARGEACRLKEICGDKGLVVPWCDQLRVLSHSSIGGFLTHCGWNSTQEGVFCGVPFLTFPIVIDQPQNSRLIAEDWRIGWRVKQDVEVDKLVTREEIAVLVQNFMDLGSEQVIEMRQRASELQQICRRAIAEKGSSATNINAFLSILK</sequence>
<comment type="similarity">
    <text evidence="1">Belongs to the UDP-glycosyltransferase family.</text>
</comment>
<dbReference type="InterPro" id="IPR002213">
    <property type="entry name" value="UDP_glucos_trans"/>
</dbReference>
<organism evidence="4 5">
    <name type="scientific">Carpinus fangiana</name>
    <dbReference type="NCBI Taxonomy" id="176857"/>
    <lineage>
        <taxon>Eukaryota</taxon>
        <taxon>Viridiplantae</taxon>
        <taxon>Streptophyta</taxon>
        <taxon>Embryophyta</taxon>
        <taxon>Tracheophyta</taxon>
        <taxon>Spermatophyta</taxon>
        <taxon>Magnoliopsida</taxon>
        <taxon>eudicotyledons</taxon>
        <taxon>Gunneridae</taxon>
        <taxon>Pentapetalae</taxon>
        <taxon>rosids</taxon>
        <taxon>fabids</taxon>
        <taxon>Fagales</taxon>
        <taxon>Betulaceae</taxon>
        <taxon>Carpinus</taxon>
    </lineage>
</organism>
<keyword evidence="3" id="KW-0808">Transferase</keyword>
<evidence type="ECO:0000256" key="1">
    <source>
        <dbReference type="ARBA" id="ARBA00009995"/>
    </source>
</evidence>
<reference evidence="4 5" key="1">
    <citation type="submission" date="2019-06" db="EMBL/GenBank/DDBJ databases">
        <title>A chromosomal-level reference genome of Carpinus fangiana (Coryloideae, Betulaceae).</title>
        <authorList>
            <person name="Yang X."/>
            <person name="Wang Z."/>
            <person name="Zhang L."/>
            <person name="Hao G."/>
            <person name="Liu J."/>
            <person name="Yang Y."/>
        </authorList>
    </citation>
    <scope>NUCLEOTIDE SEQUENCE [LARGE SCALE GENOMIC DNA]</scope>
    <source>
        <strain evidence="4">Cfa_2016G</strain>
        <tissue evidence="4">Leaf</tissue>
    </source>
</reference>
<dbReference type="FunFam" id="3.40.50.2000:FF:000138">
    <property type="entry name" value="Glycosyltransferase"/>
    <property type="match status" value="1"/>
</dbReference>
<evidence type="ECO:0000256" key="3">
    <source>
        <dbReference type="ARBA" id="ARBA00022679"/>
    </source>
</evidence>